<dbReference type="Gene3D" id="2.60.40.10">
    <property type="entry name" value="Immunoglobulins"/>
    <property type="match status" value="1"/>
</dbReference>
<evidence type="ECO:0000313" key="5">
    <source>
        <dbReference type="Proteomes" id="UP000178023"/>
    </source>
</evidence>
<gene>
    <name evidence="4" type="ORF">A2750_02790</name>
</gene>
<feature type="transmembrane region" description="Helical" evidence="2">
    <location>
        <begin position="709"/>
        <end position="726"/>
    </location>
</feature>
<evidence type="ECO:0000256" key="1">
    <source>
        <dbReference type="SAM" id="MobiDB-lite"/>
    </source>
</evidence>
<evidence type="ECO:0000313" key="4">
    <source>
        <dbReference type="EMBL" id="OGN08377.1"/>
    </source>
</evidence>
<keyword evidence="2" id="KW-1133">Transmembrane helix</keyword>
<dbReference type="GO" id="GO:0016020">
    <property type="term" value="C:membrane"/>
    <property type="evidence" value="ECO:0007669"/>
    <property type="project" value="InterPro"/>
</dbReference>
<reference evidence="4 5" key="1">
    <citation type="journal article" date="2016" name="Nat. Commun.">
        <title>Thousands of microbial genomes shed light on interconnected biogeochemical processes in an aquifer system.</title>
        <authorList>
            <person name="Anantharaman K."/>
            <person name="Brown C.T."/>
            <person name="Hug L.A."/>
            <person name="Sharon I."/>
            <person name="Castelle C.J."/>
            <person name="Probst A.J."/>
            <person name="Thomas B.C."/>
            <person name="Singh A."/>
            <person name="Wilkins M.J."/>
            <person name="Karaoz U."/>
            <person name="Brodie E.L."/>
            <person name="Williams K.H."/>
            <person name="Hubbard S.S."/>
            <person name="Banfield J.F."/>
        </authorList>
    </citation>
    <scope>NUCLEOTIDE SEQUENCE [LARGE SCALE GENOMIC DNA]</scope>
</reference>
<name>A0A1F8F5G2_9BACT</name>
<proteinExistence type="predicted"/>
<dbReference type="InterPro" id="IPR006644">
    <property type="entry name" value="Cadg"/>
</dbReference>
<dbReference type="CDD" id="cd11304">
    <property type="entry name" value="Cadherin_repeat"/>
    <property type="match status" value="1"/>
</dbReference>
<dbReference type="GO" id="GO:0005509">
    <property type="term" value="F:calcium ion binding"/>
    <property type="evidence" value="ECO:0007669"/>
    <property type="project" value="InterPro"/>
</dbReference>
<feature type="region of interest" description="Disordered" evidence="1">
    <location>
        <begin position="664"/>
        <end position="687"/>
    </location>
</feature>
<dbReference type="SUPFAM" id="SSF49313">
    <property type="entry name" value="Cadherin-like"/>
    <property type="match status" value="1"/>
</dbReference>
<dbReference type="SMART" id="SM00736">
    <property type="entry name" value="CADG"/>
    <property type="match status" value="1"/>
</dbReference>
<sequence>MYRPKKNFVVFLLLVIAVIGGGFFIFPRSAQAINSDFYVTGGSDVSDGTARAFIASDLDKISSSDDSRMQSDGKWPEAGIYDEGRYIEFLFSPSVPTDATINSVTITHEYRRNGSLEAAKLEVWNGSDFSDFPLLLPSTTNSDLVESVDISSVLDTSVKVNSATVRFLAYRNDSGNTKTSHDLIKISVAYNRAPVAVDDEYITDEDTKLVIDAPGVLENDTDADGDALYAFVVEEPAHGTLDFFGDGSFTYMPEADYNGSDSFTYKAHDDSDDNSDEAVVTLTVNPVNDAPAAQDDAATADEDSSNNAIDVLNNDSDIEPDILTVTGVTAPVNGTAEIAEEGTGVSYTPNADYNGPDSFEYTISDGNGGTATATVTIDVNAESDAPALEAIDDQTVNELDELTFIASATDADGDAVTYSLDGAPDGALIDSNSGEFSWIPTEEQGPGDHEFNVVATDGSNPTSQTVNVKVEEVNTAPVASDISETAVSGVAKTIILSAADSDIPANLILFGIITGPSFGSVVLTGDQAVYTVSVSYNGADSFTYAANDGLSDSNTAIVSITVSTPTPTPTPTPSDTPTPTPSPTPTPTSTPNNNGGNGGGGMGDFISGPLANGGGQVAGISTTLIPVPTPTPTLSANISISPSASPVLPTAKPSPSAVLLKQESVPDVTPAPSDISGTNSPSPAMLPEELPENSIMAWASIFSFVSDSWQWWALLFLFVIFLWWLVRQK</sequence>
<dbReference type="InterPro" id="IPR015919">
    <property type="entry name" value="Cadherin-like_sf"/>
</dbReference>
<feature type="region of interest" description="Disordered" evidence="1">
    <location>
        <begin position="561"/>
        <end position="610"/>
    </location>
</feature>
<keyword evidence="2" id="KW-0472">Membrane</keyword>
<dbReference type="NCBIfam" id="NF012211">
    <property type="entry name" value="tand_rpt_95"/>
    <property type="match status" value="3"/>
</dbReference>
<organism evidence="4 5">
    <name type="scientific">Candidatus Yanofskybacteria bacterium RIFCSPHIGHO2_01_FULL_45_42</name>
    <dbReference type="NCBI Taxonomy" id="1802671"/>
    <lineage>
        <taxon>Bacteria</taxon>
        <taxon>Candidatus Yanofskyibacteriota</taxon>
    </lineage>
</organism>
<protein>
    <recommendedName>
        <fullName evidence="3">Dystroglycan-type cadherin-like domain-containing protein</fullName>
    </recommendedName>
</protein>
<feature type="compositionally biased region" description="Pro residues" evidence="1">
    <location>
        <begin position="566"/>
        <end position="588"/>
    </location>
</feature>
<evidence type="ECO:0000259" key="3">
    <source>
        <dbReference type="SMART" id="SM00736"/>
    </source>
</evidence>
<feature type="domain" description="Dystroglycan-type cadherin-like" evidence="3">
    <location>
        <begin position="386"/>
        <end position="477"/>
    </location>
</feature>
<dbReference type="InterPro" id="IPR013783">
    <property type="entry name" value="Ig-like_fold"/>
</dbReference>
<dbReference type="Proteomes" id="UP000178023">
    <property type="component" value="Unassembled WGS sequence"/>
</dbReference>
<evidence type="ECO:0000256" key="2">
    <source>
        <dbReference type="SAM" id="Phobius"/>
    </source>
</evidence>
<keyword evidence="2" id="KW-0812">Transmembrane</keyword>
<comment type="caution">
    <text evidence="4">The sequence shown here is derived from an EMBL/GenBank/DDBJ whole genome shotgun (WGS) entry which is preliminary data.</text>
</comment>
<dbReference type="EMBL" id="MGJL01000006">
    <property type="protein sequence ID" value="OGN08377.1"/>
    <property type="molecule type" value="Genomic_DNA"/>
</dbReference>
<dbReference type="Pfam" id="PF17963">
    <property type="entry name" value="Big_9"/>
    <property type="match status" value="4"/>
</dbReference>
<accession>A0A1F8F5G2</accession>
<dbReference type="Gene3D" id="2.60.40.2810">
    <property type="match status" value="3"/>
</dbReference>
<dbReference type="AlphaFoldDB" id="A0A1F8F5G2"/>